<dbReference type="GO" id="GO:0006950">
    <property type="term" value="P:response to stress"/>
    <property type="evidence" value="ECO:0007669"/>
    <property type="project" value="TreeGrafter"/>
</dbReference>
<dbReference type="InterPro" id="IPR036388">
    <property type="entry name" value="WH-like_DNA-bd_sf"/>
</dbReference>
<proteinExistence type="predicted"/>
<dbReference type="GO" id="GO:0003700">
    <property type="term" value="F:DNA-binding transcription factor activity"/>
    <property type="evidence" value="ECO:0007669"/>
    <property type="project" value="InterPro"/>
</dbReference>
<dbReference type="InterPro" id="IPR000835">
    <property type="entry name" value="HTH_MarR-typ"/>
</dbReference>
<dbReference type="AlphaFoldDB" id="A0A840IS16"/>
<evidence type="ECO:0000313" key="3">
    <source>
        <dbReference type="Proteomes" id="UP000581769"/>
    </source>
</evidence>
<dbReference type="PANTHER" id="PTHR33164:SF95">
    <property type="entry name" value="TRANSCRIPTIONAL REGULATOR"/>
    <property type="match status" value="1"/>
</dbReference>
<evidence type="ECO:0000313" key="2">
    <source>
        <dbReference type="EMBL" id="MBB4684690.1"/>
    </source>
</evidence>
<dbReference type="RefSeq" id="WP_184779838.1">
    <property type="nucleotide sequence ID" value="NZ_JACHMG010000001.1"/>
</dbReference>
<dbReference type="PANTHER" id="PTHR33164">
    <property type="entry name" value="TRANSCRIPTIONAL REGULATOR, MARR FAMILY"/>
    <property type="match status" value="1"/>
</dbReference>
<gene>
    <name evidence="2" type="ORF">BJY18_002175</name>
</gene>
<reference evidence="2 3" key="1">
    <citation type="submission" date="2020-08" db="EMBL/GenBank/DDBJ databases">
        <title>Sequencing the genomes of 1000 actinobacteria strains.</title>
        <authorList>
            <person name="Klenk H.-P."/>
        </authorList>
    </citation>
    <scope>NUCLEOTIDE SEQUENCE [LARGE SCALE GENOMIC DNA]</scope>
    <source>
        <strain evidence="2 3">DSM 45859</strain>
    </source>
</reference>
<keyword evidence="2" id="KW-0238">DNA-binding</keyword>
<dbReference type="EMBL" id="JACHMG010000001">
    <property type="protein sequence ID" value="MBB4684690.1"/>
    <property type="molecule type" value="Genomic_DNA"/>
</dbReference>
<dbReference type="SUPFAM" id="SSF46785">
    <property type="entry name" value="Winged helix' DNA-binding domain"/>
    <property type="match status" value="1"/>
</dbReference>
<dbReference type="PROSITE" id="PS50995">
    <property type="entry name" value="HTH_MARR_2"/>
    <property type="match status" value="1"/>
</dbReference>
<dbReference type="SMART" id="SM00347">
    <property type="entry name" value="HTH_MARR"/>
    <property type="match status" value="1"/>
</dbReference>
<comment type="caution">
    <text evidence="2">The sequence shown here is derived from an EMBL/GenBank/DDBJ whole genome shotgun (WGS) entry which is preliminary data.</text>
</comment>
<organism evidence="2 3">
    <name type="scientific">Amycolatopsis jiangsuensis</name>
    <dbReference type="NCBI Taxonomy" id="1181879"/>
    <lineage>
        <taxon>Bacteria</taxon>
        <taxon>Bacillati</taxon>
        <taxon>Actinomycetota</taxon>
        <taxon>Actinomycetes</taxon>
        <taxon>Pseudonocardiales</taxon>
        <taxon>Pseudonocardiaceae</taxon>
        <taxon>Amycolatopsis</taxon>
    </lineage>
</organism>
<evidence type="ECO:0000259" key="1">
    <source>
        <dbReference type="PROSITE" id="PS50995"/>
    </source>
</evidence>
<name>A0A840IS16_9PSEU</name>
<dbReference type="InterPro" id="IPR036390">
    <property type="entry name" value="WH_DNA-bd_sf"/>
</dbReference>
<accession>A0A840IS16</accession>
<protein>
    <submittedName>
        <fullName evidence="2">DNA-binding MarR family transcriptional regulator</fullName>
    </submittedName>
</protein>
<dbReference type="Pfam" id="PF01047">
    <property type="entry name" value="MarR"/>
    <property type="match status" value="1"/>
</dbReference>
<dbReference type="Gene3D" id="1.10.10.10">
    <property type="entry name" value="Winged helix-like DNA-binding domain superfamily/Winged helix DNA-binding domain"/>
    <property type="match status" value="1"/>
</dbReference>
<dbReference type="GO" id="GO:0003677">
    <property type="term" value="F:DNA binding"/>
    <property type="evidence" value="ECO:0007669"/>
    <property type="project" value="UniProtKB-KW"/>
</dbReference>
<keyword evidence="3" id="KW-1185">Reference proteome</keyword>
<sequence>MNAETDADDRAAGPSNPGALEFQGTVSWLLAGAGKLVLHRWTGMLARLELTSSQFKLLLALDEIGPLGQQRLAELVGIDPRNAVPIIETSVGQGLLTRTVDPADRRRRVLELAADGKRVAAELRSSSAEIEDELLAPLDQAERAALQRTLRTLLDASDKHP</sequence>
<dbReference type="InterPro" id="IPR039422">
    <property type="entry name" value="MarR/SlyA-like"/>
</dbReference>
<feature type="domain" description="HTH marR-type" evidence="1">
    <location>
        <begin position="23"/>
        <end position="155"/>
    </location>
</feature>
<dbReference type="Proteomes" id="UP000581769">
    <property type="component" value="Unassembled WGS sequence"/>
</dbReference>